<evidence type="ECO:0000313" key="2">
    <source>
        <dbReference type="EMBL" id="KDR23024.1"/>
    </source>
</evidence>
<evidence type="ECO:0000313" key="3">
    <source>
        <dbReference type="Proteomes" id="UP000027135"/>
    </source>
</evidence>
<keyword evidence="3" id="KW-1185">Reference proteome</keyword>
<dbReference type="Proteomes" id="UP000027135">
    <property type="component" value="Unassembled WGS sequence"/>
</dbReference>
<sequence length="107" mass="12351">MGMVTRPEGETFGRTPWTRDQPIARPLPVHRTAQHRKTRTNIHGLSGIRTHGRSDQAAQGLLRPRGHCDPHDKQQYPTKFNCLKDQPKRINSYVKNKRNKSNLAVKY</sequence>
<proteinExistence type="predicted"/>
<feature type="region of interest" description="Disordered" evidence="1">
    <location>
        <begin position="1"/>
        <end position="78"/>
    </location>
</feature>
<dbReference type="EMBL" id="KK852478">
    <property type="protein sequence ID" value="KDR23024.1"/>
    <property type="molecule type" value="Genomic_DNA"/>
</dbReference>
<protein>
    <submittedName>
        <fullName evidence="2">Uncharacterized protein</fullName>
    </submittedName>
</protein>
<dbReference type="AlphaFoldDB" id="A0A067RT78"/>
<gene>
    <name evidence="2" type="ORF">L798_02179</name>
</gene>
<reference evidence="2 3" key="1">
    <citation type="journal article" date="2014" name="Nat. Commun.">
        <title>Molecular traces of alternative social organization in a termite genome.</title>
        <authorList>
            <person name="Terrapon N."/>
            <person name="Li C."/>
            <person name="Robertson H.M."/>
            <person name="Ji L."/>
            <person name="Meng X."/>
            <person name="Booth W."/>
            <person name="Chen Z."/>
            <person name="Childers C.P."/>
            <person name="Glastad K.M."/>
            <person name="Gokhale K."/>
            <person name="Gowin J."/>
            <person name="Gronenberg W."/>
            <person name="Hermansen R.A."/>
            <person name="Hu H."/>
            <person name="Hunt B.G."/>
            <person name="Huylmans A.K."/>
            <person name="Khalil S.M."/>
            <person name="Mitchell R.D."/>
            <person name="Munoz-Torres M.C."/>
            <person name="Mustard J.A."/>
            <person name="Pan H."/>
            <person name="Reese J.T."/>
            <person name="Scharf M.E."/>
            <person name="Sun F."/>
            <person name="Vogel H."/>
            <person name="Xiao J."/>
            <person name="Yang W."/>
            <person name="Yang Z."/>
            <person name="Yang Z."/>
            <person name="Zhou J."/>
            <person name="Zhu J."/>
            <person name="Brent C.S."/>
            <person name="Elsik C.G."/>
            <person name="Goodisman M.A."/>
            <person name="Liberles D.A."/>
            <person name="Roe R.M."/>
            <person name="Vargo E.L."/>
            <person name="Vilcinskas A."/>
            <person name="Wang J."/>
            <person name="Bornberg-Bauer E."/>
            <person name="Korb J."/>
            <person name="Zhang G."/>
            <person name="Liebig J."/>
        </authorList>
    </citation>
    <scope>NUCLEOTIDE SEQUENCE [LARGE SCALE GENOMIC DNA]</scope>
    <source>
        <tissue evidence="2">Whole organism</tissue>
    </source>
</reference>
<dbReference type="InParanoid" id="A0A067RT78"/>
<accession>A0A067RT78</accession>
<evidence type="ECO:0000256" key="1">
    <source>
        <dbReference type="SAM" id="MobiDB-lite"/>
    </source>
</evidence>
<organism evidence="2 3">
    <name type="scientific">Zootermopsis nevadensis</name>
    <name type="common">Dampwood termite</name>
    <dbReference type="NCBI Taxonomy" id="136037"/>
    <lineage>
        <taxon>Eukaryota</taxon>
        <taxon>Metazoa</taxon>
        <taxon>Ecdysozoa</taxon>
        <taxon>Arthropoda</taxon>
        <taxon>Hexapoda</taxon>
        <taxon>Insecta</taxon>
        <taxon>Pterygota</taxon>
        <taxon>Neoptera</taxon>
        <taxon>Polyneoptera</taxon>
        <taxon>Dictyoptera</taxon>
        <taxon>Blattodea</taxon>
        <taxon>Blattoidea</taxon>
        <taxon>Termitoidae</taxon>
        <taxon>Termopsidae</taxon>
        <taxon>Zootermopsis</taxon>
    </lineage>
</organism>
<name>A0A067RT78_ZOONE</name>